<accession>B6G8I1</accession>
<evidence type="ECO:0000256" key="4">
    <source>
        <dbReference type="ARBA" id="ARBA00022967"/>
    </source>
</evidence>
<feature type="transmembrane region" description="Helical" evidence="7">
    <location>
        <begin position="134"/>
        <end position="156"/>
    </location>
</feature>
<dbReference type="HOGENOM" id="CLU_1259637_0_0_11"/>
<keyword evidence="4" id="KW-1278">Translocase</keyword>
<keyword evidence="3 7" id="KW-0812">Transmembrane</keyword>
<keyword evidence="6 7" id="KW-0472">Membrane</keyword>
<dbReference type="EMBL" id="ABXJ01000020">
    <property type="protein sequence ID" value="EEA91409.1"/>
    <property type="molecule type" value="Genomic_DNA"/>
</dbReference>
<feature type="transmembrane region" description="Helical" evidence="7">
    <location>
        <begin position="21"/>
        <end position="38"/>
    </location>
</feature>
<evidence type="ECO:0000313" key="8">
    <source>
        <dbReference type="EMBL" id="EEA91409.1"/>
    </source>
</evidence>
<dbReference type="GO" id="GO:0012505">
    <property type="term" value="C:endomembrane system"/>
    <property type="evidence" value="ECO:0007669"/>
    <property type="project" value="UniProtKB-SubCell"/>
</dbReference>
<dbReference type="OrthoDB" id="3181684at2"/>
<evidence type="ECO:0000256" key="7">
    <source>
        <dbReference type="SAM" id="Phobius"/>
    </source>
</evidence>
<evidence type="ECO:0000256" key="3">
    <source>
        <dbReference type="ARBA" id="ARBA00022692"/>
    </source>
</evidence>
<feature type="transmembrane region" description="Helical" evidence="7">
    <location>
        <begin position="76"/>
        <end position="99"/>
    </location>
</feature>
<feature type="transmembrane region" description="Helical" evidence="7">
    <location>
        <begin position="105"/>
        <end position="122"/>
    </location>
</feature>
<reference evidence="8 9" key="1">
    <citation type="submission" date="2008-10" db="EMBL/GenBank/DDBJ databases">
        <title>Draft genome sequence of Collinsella stercoris (DSM 13279).</title>
        <authorList>
            <person name="Sudarsanam P."/>
            <person name="Ley R."/>
            <person name="Guruge J."/>
            <person name="Turnbaugh P.J."/>
            <person name="Mahowald M."/>
            <person name="Liep D."/>
            <person name="Gordon J."/>
        </authorList>
    </citation>
    <scope>NUCLEOTIDE SEQUENCE [LARGE SCALE GENOMIC DNA]</scope>
    <source>
        <strain evidence="8 9">DSM 13279</strain>
    </source>
</reference>
<dbReference type="eggNOG" id="COG4660">
    <property type="taxonomic scope" value="Bacteria"/>
</dbReference>
<evidence type="ECO:0000256" key="6">
    <source>
        <dbReference type="ARBA" id="ARBA00023136"/>
    </source>
</evidence>
<sequence>MALNENIVREQDARISKMVHTPTFLVVAGALPGLFVATSFENGLMIGLVTAAAIVLMASLAPLLRCFTSMWSRVPVMLMVSVTAATLLGFAVRVANPVVFESLGIYLPLVAVNALVAAWIASDGLTVAPAKTPLMTAMFAAAMVLAALTFVGFINGMLTTGQVFGLTMGELAASPIAAFGKPTGSLLVLALVAVFVQSVEQACAKGAAADEDSLKGGERS</sequence>
<dbReference type="STRING" id="445975.COLSTE_00372"/>
<dbReference type="Proteomes" id="UP000003560">
    <property type="component" value="Unassembled WGS sequence"/>
</dbReference>
<comment type="subcellular location">
    <subcellularLocation>
        <location evidence="1">Endomembrane system</location>
        <topology evidence="1">Multi-pass membrane protein</topology>
    </subcellularLocation>
</comment>
<protein>
    <submittedName>
        <fullName evidence="8">Putative electron transport complex RsxE subunit</fullName>
    </submittedName>
</protein>
<name>B6G8I1_9ACTN</name>
<comment type="caution">
    <text evidence="8">The sequence shown here is derived from an EMBL/GenBank/DDBJ whole genome shotgun (WGS) entry which is preliminary data.</text>
</comment>
<dbReference type="AlphaFoldDB" id="B6G8I1"/>
<dbReference type="GeneID" id="98002715"/>
<dbReference type="Pfam" id="PF02508">
    <property type="entry name" value="Rnf-Nqr"/>
    <property type="match status" value="1"/>
</dbReference>
<keyword evidence="5 7" id="KW-1133">Transmembrane helix</keyword>
<keyword evidence="2" id="KW-0813">Transport</keyword>
<evidence type="ECO:0000256" key="2">
    <source>
        <dbReference type="ARBA" id="ARBA00022448"/>
    </source>
</evidence>
<evidence type="ECO:0000256" key="1">
    <source>
        <dbReference type="ARBA" id="ARBA00004127"/>
    </source>
</evidence>
<feature type="transmembrane region" description="Helical" evidence="7">
    <location>
        <begin position="44"/>
        <end position="64"/>
    </location>
</feature>
<keyword evidence="9" id="KW-1185">Reference proteome</keyword>
<evidence type="ECO:0000256" key="5">
    <source>
        <dbReference type="ARBA" id="ARBA00022989"/>
    </source>
</evidence>
<gene>
    <name evidence="8" type="ORF">COLSTE_00372</name>
</gene>
<reference evidence="8 9" key="2">
    <citation type="submission" date="2008-10" db="EMBL/GenBank/DDBJ databases">
        <authorList>
            <person name="Fulton L."/>
            <person name="Clifton S."/>
            <person name="Fulton B."/>
            <person name="Xu J."/>
            <person name="Minx P."/>
            <person name="Pepin K.H."/>
            <person name="Johnson M."/>
            <person name="Thiruvilangam P."/>
            <person name="Bhonagiri V."/>
            <person name="Nash W.E."/>
            <person name="Mardis E.R."/>
            <person name="Wilson R.K."/>
        </authorList>
    </citation>
    <scope>NUCLEOTIDE SEQUENCE [LARGE SCALE GENOMIC DNA]</scope>
    <source>
        <strain evidence="8 9">DSM 13279</strain>
    </source>
</reference>
<dbReference type="RefSeq" id="WP_006720034.1">
    <property type="nucleotide sequence ID" value="NZ_CP085935.1"/>
</dbReference>
<organism evidence="8 9">
    <name type="scientific">Collinsella stercoris DSM 13279</name>
    <dbReference type="NCBI Taxonomy" id="445975"/>
    <lineage>
        <taxon>Bacteria</taxon>
        <taxon>Bacillati</taxon>
        <taxon>Actinomycetota</taxon>
        <taxon>Coriobacteriia</taxon>
        <taxon>Coriobacteriales</taxon>
        <taxon>Coriobacteriaceae</taxon>
        <taxon>Collinsella</taxon>
    </lineage>
</organism>
<dbReference type="InterPro" id="IPR003667">
    <property type="entry name" value="NqrDE/RnfAE"/>
</dbReference>
<proteinExistence type="predicted"/>
<dbReference type="GO" id="GO:0016020">
    <property type="term" value="C:membrane"/>
    <property type="evidence" value="ECO:0007669"/>
    <property type="project" value="InterPro"/>
</dbReference>
<evidence type="ECO:0000313" key="9">
    <source>
        <dbReference type="Proteomes" id="UP000003560"/>
    </source>
</evidence>
<feature type="transmembrane region" description="Helical" evidence="7">
    <location>
        <begin position="176"/>
        <end position="196"/>
    </location>
</feature>